<dbReference type="EMBL" id="VIEB01001157">
    <property type="protein sequence ID" value="TQD74701.1"/>
    <property type="molecule type" value="Genomic_DNA"/>
</dbReference>
<gene>
    <name evidence="1" type="ORF">C1H46_039745</name>
</gene>
<reference evidence="1 2" key="1">
    <citation type="journal article" date="2019" name="G3 (Bethesda)">
        <title>Sequencing of a Wild Apple (Malus baccata) Genome Unravels the Differences Between Cultivated and Wild Apple Species Regarding Disease Resistance and Cold Tolerance.</title>
        <authorList>
            <person name="Chen X."/>
        </authorList>
    </citation>
    <scope>NUCLEOTIDE SEQUENCE [LARGE SCALE GENOMIC DNA]</scope>
    <source>
        <strain evidence="2">cv. Shandingzi</strain>
        <tissue evidence="1">Leaves</tissue>
    </source>
</reference>
<dbReference type="AlphaFoldDB" id="A0A540KKG2"/>
<proteinExistence type="predicted"/>
<name>A0A540KKG2_MALBA</name>
<sequence>MLLLVPIPQEFLKKMEQNGSGLVRTAKIWPESLPEFSTARRLVSLCISDFTGADPEAMCVETEKCVGGIEAMCSGKIEEGIKPGRF</sequence>
<dbReference type="Proteomes" id="UP000315295">
    <property type="component" value="Unassembled WGS sequence"/>
</dbReference>
<evidence type="ECO:0000313" key="1">
    <source>
        <dbReference type="EMBL" id="TQD74701.1"/>
    </source>
</evidence>
<protein>
    <submittedName>
        <fullName evidence="1">Uncharacterized protein</fullName>
    </submittedName>
</protein>
<accession>A0A540KKG2</accession>
<keyword evidence="2" id="KW-1185">Reference proteome</keyword>
<comment type="caution">
    <text evidence="1">The sequence shown here is derived from an EMBL/GenBank/DDBJ whole genome shotgun (WGS) entry which is preliminary data.</text>
</comment>
<organism evidence="1 2">
    <name type="scientific">Malus baccata</name>
    <name type="common">Siberian crab apple</name>
    <name type="synonym">Pyrus baccata</name>
    <dbReference type="NCBI Taxonomy" id="106549"/>
    <lineage>
        <taxon>Eukaryota</taxon>
        <taxon>Viridiplantae</taxon>
        <taxon>Streptophyta</taxon>
        <taxon>Embryophyta</taxon>
        <taxon>Tracheophyta</taxon>
        <taxon>Spermatophyta</taxon>
        <taxon>Magnoliopsida</taxon>
        <taxon>eudicotyledons</taxon>
        <taxon>Gunneridae</taxon>
        <taxon>Pentapetalae</taxon>
        <taxon>rosids</taxon>
        <taxon>fabids</taxon>
        <taxon>Rosales</taxon>
        <taxon>Rosaceae</taxon>
        <taxon>Amygdaloideae</taxon>
        <taxon>Maleae</taxon>
        <taxon>Malus</taxon>
    </lineage>
</organism>
<evidence type="ECO:0000313" key="2">
    <source>
        <dbReference type="Proteomes" id="UP000315295"/>
    </source>
</evidence>